<keyword evidence="3" id="KW-0233">DNA recombination</keyword>
<evidence type="ECO:0000313" key="8">
    <source>
        <dbReference type="Proteomes" id="UP000008456"/>
    </source>
</evidence>
<evidence type="ECO:0000256" key="2">
    <source>
        <dbReference type="ARBA" id="ARBA00023125"/>
    </source>
</evidence>
<protein>
    <submittedName>
        <fullName evidence="7">Phage integrase</fullName>
    </submittedName>
</protein>
<evidence type="ECO:0000259" key="6">
    <source>
        <dbReference type="PROSITE" id="PS51736"/>
    </source>
</evidence>
<dbReference type="CDD" id="cd03768">
    <property type="entry name" value="SR_ResInv"/>
    <property type="match status" value="1"/>
</dbReference>
<dbReference type="STRING" id="940190.MPTP_1450"/>
<dbReference type="Proteomes" id="UP000008456">
    <property type="component" value="Chromosome"/>
</dbReference>
<evidence type="ECO:0000256" key="3">
    <source>
        <dbReference type="ARBA" id="ARBA00023172"/>
    </source>
</evidence>
<keyword evidence="8" id="KW-1185">Reference proteome</keyword>
<feature type="domain" description="Resolvase/invertase-type recombinase catalytic" evidence="6">
    <location>
        <begin position="2"/>
        <end position="150"/>
    </location>
</feature>
<dbReference type="PANTHER" id="PTHR30461:SF23">
    <property type="entry name" value="DNA RECOMBINASE-RELATED"/>
    <property type="match status" value="1"/>
</dbReference>
<dbReference type="PROSITE" id="PS51736">
    <property type="entry name" value="RECOMBINASES_3"/>
    <property type="match status" value="1"/>
</dbReference>
<organism evidence="7 8">
    <name type="scientific">Melissococcus plutonius (strain ATCC 35311 / DSM 29964 / CIP 104052 / LMG 20360 / NCIMB 702443)</name>
    <dbReference type="NCBI Taxonomy" id="940190"/>
    <lineage>
        <taxon>Bacteria</taxon>
        <taxon>Bacillati</taxon>
        <taxon>Bacillota</taxon>
        <taxon>Bacilli</taxon>
        <taxon>Lactobacillales</taxon>
        <taxon>Enterococcaceae</taxon>
        <taxon>Melissococcus</taxon>
    </lineage>
</organism>
<dbReference type="SUPFAM" id="SSF53041">
    <property type="entry name" value="Resolvase-like"/>
    <property type="match status" value="1"/>
</dbReference>
<gene>
    <name evidence="7" type="ordered locus">MPTP_1450</name>
</gene>
<dbReference type="PROSITE" id="PS00397">
    <property type="entry name" value="RECOMBINASES_1"/>
    <property type="match status" value="1"/>
</dbReference>
<dbReference type="InterPro" id="IPR006118">
    <property type="entry name" value="Recombinase_CS"/>
</dbReference>
<sequence length="156" mass="18035">MRTAIYVRVSTNEQIEEGYSIDEQIDKLKKFCEIKEWDVANVYKDPGFTGSNMERPGLQKLIRDVKLNRIDTVLVYKLDRLSRSQKDTLYLIEDIFESKQTAFVSLNENFDTSTPFGKAMIGILAVFAQLEREQIKERMTMGKLGRAKSGKAMSWH</sequence>
<dbReference type="GO" id="GO:0003677">
    <property type="term" value="F:DNA binding"/>
    <property type="evidence" value="ECO:0007669"/>
    <property type="project" value="UniProtKB-KW"/>
</dbReference>
<dbReference type="GO" id="GO:0000150">
    <property type="term" value="F:DNA strand exchange activity"/>
    <property type="evidence" value="ECO:0007669"/>
    <property type="project" value="InterPro"/>
</dbReference>
<dbReference type="InterPro" id="IPR036162">
    <property type="entry name" value="Resolvase-like_N_sf"/>
</dbReference>
<dbReference type="SMART" id="SM00857">
    <property type="entry name" value="Resolvase"/>
    <property type="match status" value="1"/>
</dbReference>
<reference evidence="7 8" key="1">
    <citation type="journal article" date="2011" name="J. Bacteriol.">
        <title>Complete genome sequence of Melissococcus plutonius ATCC 35311.</title>
        <authorList>
            <person name="Okumura K."/>
            <person name="Arai R."/>
            <person name="Okura M."/>
            <person name="Kirikae T."/>
            <person name="Takamatsu D."/>
            <person name="Osaki M."/>
            <person name="Miyoshi-Akiyama T."/>
        </authorList>
    </citation>
    <scope>NUCLEOTIDE SEQUENCE [LARGE SCALE GENOMIC DNA]</scope>
    <source>
        <strain evidence="8">ATCC 35311 / CIP 104052 / LMG 20360 / NCIMB 702443</strain>
    </source>
</reference>
<dbReference type="Gene3D" id="3.40.50.1390">
    <property type="entry name" value="Resolvase, N-terminal catalytic domain"/>
    <property type="match status" value="1"/>
</dbReference>
<dbReference type="GO" id="GO:0015074">
    <property type="term" value="P:DNA integration"/>
    <property type="evidence" value="ECO:0007669"/>
    <property type="project" value="UniProtKB-KW"/>
</dbReference>
<dbReference type="InterPro" id="IPR006119">
    <property type="entry name" value="Resolv_N"/>
</dbReference>
<evidence type="ECO:0000313" key="7">
    <source>
        <dbReference type="EMBL" id="BAK21879.1"/>
    </source>
</evidence>
<dbReference type="PANTHER" id="PTHR30461">
    <property type="entry name" value="DNA-INVERTASE FROM LAMBDOID PROPHAGE"/>
    <property type="match status" value="1"/>
</dbReference>
<evidence type="ECO:0000256" key="5">
    <source>
        <dbReference type="PROSITE-ProRule" id="PRU10137"/>
    </source>
</evidence>
<evidence type="ECO:0000256" key="4">
    <source>
        <dbReference type="PIRSR" id="PIRSR606118-50"/>
    </source>
</evidence>
<dbReference type="InterPro" id="IPR050639">
    <property type="entry name" value="SSR_resolvase"/>
</dbReference>
<keyword evidence="1" id="KW-0229">DNA integration</keyword>
<feature type="active site" description="O-(5'-phospho-DNA)-serine intermediate" evidence="4 5">
    <location>
        <position position="10"/>
    </location>
</feature>
<dbReference type="EMBL" id="AP012200">
    <property type="protein sequence ID" value="BAK21879.1"/>
    <property type="molecule type" value="Genomic_DNA"/>
</dbReference>
<evidence type="ECO:0000256" key="1">
    <source>
        <dbReference type="ARBA" id="ARBA00022908"/>
    </source>
</evidence>
<dbReference type="Pfam" id="PF00239">
    <property type="entry name" value="Resolvase"/>
    <property type="match status" value="1"/>
</dbReference>
<accession>F3YBK1</accession>
<reference key="2">
    <citation type="submission" date="2011-04" db="EMBL/GenBank/DDBJ databases">
        <title>Whole genome sequence of Melissococcus plutonius ATCC 35311.</title>
        <authorList>
            <person name="Okumura K."/>
            <person name="Arai R."/>
            <person name="Osaki M."/>
            <person name="Okura M."/>
            <person name="Kirikae T."/>
            <person name="Takamatsu D."/>
            <person name="Akiyama T."/>
        </authorList>
    </citation>
    <scope>NUCLEOTIDE SEQUENCE</scope>
    <source>
        <strain>ATCC 35311</strain>
    </source>
</reference>
<name>F3YBK1_MELPT</name>
<dbReference type="KEGG" id="mps:MPTP_1450"/>
<dbReference type="AlphaFoldDB" id="F3YBK1"/>
<keyword evidence="2" id="KW-0238">DNA-binding</keyword>
<proteinExistence type="predicted"/>
<dbReference type="HOGENOM" id="CLU_010686_0_3_9"/>